<dbReference type="Proteomes" id="UP001500518">
    <property type="component" value="Unassembled WGS sequence"/>
</dbReference>
<dbReference type="EMBL" id="BAABHV010000036">
    <property type="protein sequence ID" value="GAA5063651.1"/>
    <property type="molecule type" value="Genomic_DNA"/>
</dbReference>
<accession>A0ABP9KV33</accession>
<keyword evidence="2" id="KW-1185">Reference proteome</keyword>
<dbReference type="SUPFAM" id="SSF50199">
    <property type="entry name" value="Staphylococcal nuclease"/>
    <property type="match status" value="1"/>
</dbReference>
<gene>
    <name evidence="1" type="ORF">GCM10023208_34840</name>
</gene>
<evidence type="ECO:0000313" key="1">
    <source>
        <dbReference type="EMBL" id="GAA5063651.1"/>
    </source>
</evidence>
<dbReference type="InterPro" id="IPR035437">
    <property type="entry name" value="SNase_OB-fold_sf"/>
</dbReference>
<name>A0ABP9KV33_9SPHN</name>
<sequence length="196" mass="21958">MLMSGFKKWPTHQKIILPILVVLGFGMLVNETQIREPKPVNLLVSNPEIVDGDTFRIDGRRYRLIGMDAPDSDRNGDVLKTAAGLYLEELVRQNGPMDCTSTFLDKPLAAEGICRQNRSSWGRMNLSCRFRSNGASVGATMVRHGYAVDFRQHSGLAYAALMKDAAREARGLWGVDYRAMRQLAIERGRLPESCEK</sequence>
<comment type="caution">
    <text evidence="1">The sequence shown here is derived from an EMBL/GenBank/DDBJ whole genome shotgun (WGS) entry which is preliminary data.</text>
</comment>
<reference evidence="2" key="1">
    <citation type="journal article" date="2019" name="Int. J. Syst. Evol. Microbiol.">
        <title>The Global Catalogue of Microorganisms (GCM) 10K type strain sequencing project: providing services to taxonomists for standard genome sequencing and annotation.</title>
        <authorList>
            <consortium name="The Broad Institute Genomics Platform"/>
            <consortium name="The Broad Institute Genome Sequencing Center for Infectious Disease"/>
            <person name="Wu L."/>
            <person name="Ma J."/>
        </authorList>
    </citation>
    <scope>NUCLEOTIDE SEQUENCE [LARGE SCALE GENOMIC DNA]</scope>
    <source>
        <strain evidence="2">JCM 18014</strain>
    </source>
</reference>
<proteinExistence type="predicted"/>
<evidence type="ECO:0008006" key="3">
    <source>
        <dbReference type="Google" id="ProtNLM"/>
    </source>
</evidence>
<organism evidence="1 2">
    <name type="scientific">Erythrobacter westpacificensis</name>
    <dbReference type="NCBI Taxonomy" id="1055231"/>
    <lineage>
        <taxon>Bacteria</taxon>
        <taxon>Pseudomonadati</taxon>
        <taxon>Pseudomonadota</taxon>
        <taxon>Alphaproteobacteria</taxon>
        <taxon>Sphingomonadales</taxon>
        <taxon>Erythrobacteraceae</taxon>
        <taxon>Erythrobacter/Porphyrobacter group</taxon>
        <taxon>Erythrobacter</taxon>
    </lineage>
</organism>
<evidence type="ECO:0000313" key="2">
    <source>
        <dbReference type="Proteomes" id="UP001500518"/>
    </source>
</evidence>
<protein>
    <recommendedName>
        <fullName evidence="3">Thermonuclease family protein</fullName>
    </recommendedName>
</protein>
<dbReference type="Gene3D" id="2.40.50.90">
    <property type="match status" value="1"/>
</dbReference>